<dbReference type="Pfam" id="PF00149">
    <property type="entry name" value="Metallophos"/>
    <property type="match status" value="1"/>
</dbReference>
<feature type="domain" description="5'-Nucleotidase C-terminal" evidence="4">
    <location>
        <begin position="273"/>
        <end position="415"/>
    </location>
</feature>
<evidence type="ECO:0000256" key="2">
    <source>
        <dbReference type="RuleBase" id="RU362119"/>
    </source>
</evidence>
<feature type="domain" description="Calcineurin-like phosphoesterase" evidence="3">
    <location>
        <begin position="4"/>
        <end position="195"/>
    </location>
</feature>
<dbReference type="InterPro" id="IPR004843">
    <property type="entry name" value="Calcineurin-like_PHP"/>
</dbReference>
<dbReference type="OrthoDB" id="9793179at2"/>
<comment type="caution">
    <text evidence="5">The sequence shown here is derived from an EMBL/GenBank/DDBJ whole genome shotgun (WGS) entry which is preliminary data.</text>
</comment>
<protein>
    <submittedName>
        <fullName evidence="5">5'-nucleotidase domain-containing protein</fullName>
    </submittedName>
</protein>
<dbReference type="PROSITE" id="PS00785">
    <property type="entry name" value="5_NUCLEOTIDASE_1"/>
    <property type="match status" value="1"/>
</dbReference>
<comment type="similarity">
    <text evidence="2">Belongs to the 5'-nucleotidase family.</text>
</comment>
<proteinExistence type="inferred from homology"/>
<dbReference type="Proteomes" id="UP000035996">
    <property type="component" value="Unassembled WGS sequence"/>
</dbReference>
<dbReference type="Gene3D" id="3.60.21.10">
    <property type="match status" value="1"/>
</dbReference>
<dbReference type="AlphaFoldDB" id="A0A0J6FVG6"/>
<sequence length="466" mass="51913">MKLNIIHTNDIHSHFENFARVTSLIKDYSDDQTLILDGGDFADFKSIELQGTKGLAAVKMLESAGYEALTIGNNELFNGTETLEYMAVNSSVPFISCNLLKSNGDLFEGVKSSIILHKNGLRILLTGASPDLQEFNELMGFQINDYKESIQKEIMKHQNQYDICIVLNHIGTEVDIELAEAIDEIDLILSAHDHVLYEEAKVVNGTILNSAGMYGEHVGIVEMEYTDGSLELLASSTIPTSKAMENEEIKDILASSKEEAIAHLSKPLYSVATPLWHDVIEENPLTNLIADGLKERFQCEIGIINSGIVNGGLVEFVSNKKLIEICPSPLNPTYFEIQGKHLMNALESSLDSSVCMMDGRGPGFRGKYAGRLHVSGIEVFHNGTSIISLTVNGEMFEPERWYKVASSDYLLRGSGYPDLAHNRNFSYQPDEIKDVIREYAKQDLYVKTAFKNRWFLKKLVGSNNLI</sequence>
<dbReference type="GO" id="GO:0016788">
    <property type="term" value="F:hydrolase activity, acting on ester bonds"/>
    <property type="evidence" value="ECO:0007669"/>
    <property type="project" value="InterPro"/>
</dbReference>
<name>A0A0J6FVG6_9BACL</name>
<dbReference type="Gene3D" id="3.90.780.10">
    <property type="entry name" value="5'-Nucleotidase, C-terminal domain"/>
    <property type="match status" value="1"/>
</dbReference>
<keyword evidence="2" id="KW-0378">Hydrolase</keyword>
<dbReference type="InterPro" id="IPR036907">
    <property type="entry name" value="5'-Nucleotdase_C_sf"/>
</dbReference>
<dbReference type="Pfam" id="PF02872">
    <property type="entry name" value="5_nucleotid_C"/>
    <property type="match status" value="1"/>
</dbReference>
<reference evidence="5" key="1">
    <citation type="submission" date="2015-06" db="EMBL/GenBank/DDBJ databases">
        <authorList>
            <person name="Liu B."/>
            <person name="Wang J."/>
            <person name="Zhu Y."/>
            <person name="Liu G."/>
            <person name="Chen Q."/>
            <person name="Zheng C."/>
            <person name="Che J."/>
            <person name="Ge C."/>
            <person name="Shi H."/>
            <person name="Pan Z."/>
            <person name="Liu X."/>
        </authorList>
    </citation>
    <scope>NUCLEOTIDE SEQUENCE [LARGE SCALE GENOMIC DNA]</scope>
    <source>
        <strain evidence="5">DSM 16346</strain>
    </source>
</reference>
<evidence type="ECO:0000313" key="6">
    <source>
        <dbReference type="Proteomes" id="UP000035996"/>
    </source>
</evidence>
<organism evidence="5 6">
    <name type="scientific">Guptibacillus hwajinpoensis</name>
    <dbReference type="NCBI Taxonomy" id="208199"/>
    <lineage>
        <taxon>Bacteria</taxon>
        <taxon>Bacillati</taxon>
        <taxon>Bacillota</taxon>
        <taxon>Bacilli</taxon>
        <taxon>Bacillales</taxon>
        <taxon>Guptibacillaceae</taxon>
        <taxon>Guptibacillus</taxon>
    </lineage>
</organism>
<dbReference type="InterPro" id="IPR006179">
    <property type="entry name" value="5_nucleotidase/apyrase"/>
</dbReference>
<evidence type="ECO:0000256" key="1">
    <source>
        <dbReference type="ARBA" id="ARBA00022729"/>
    </source>
</evidence>
<evidence type="ECO:0000259" key="3">
    <source>
        <dbReference type="Pfam" id="PF00149"/>
    </source>
</evidence>
<dbReference type="PANTHER" id="PTHR11575">
    <property type="entry name" value="5'-NUCLEOTIDASE-RELATED"/>
    <property type="match status" value="1"/>
</dbReference>
<dbReference type="GO" id="GO:0046872">
    <property type="term" value="F:metal ion binding"/>
    <property type="evidence" value="ECO:0007669"/>
    <property type="project" value="InterPro"/>
</dbReference>
<dbReference type="GO" id="GO:0000166">
    <property type="term" value="F:nucleotide binding"/>
    <property type="evidence" value="ECO:0007669"/>
    <property type="project" value="UniProtKB-KW"/>
</dbReference>
<dbReference type="SUPFAM" id="SSF55816">
    <property type="entry name" value="5'-nucleotidase (syn. UDP-sugar hydrolase), C-terminal domain"/>
    <property type="match status" value="1"/>
</dbReference>
<evidence type="ECO:0000259" key="4">
    <source>
        <dbReference type="Pfam" id="PF02872"/>
    </source>
</evidence>
<dbReference type="PRINTS" id="PR01607">
    <property type="entry name" value="APYRASEFAMLY"/>
</dbReference>
<dbReference type="STRING" id="157733.AB986_03365"/>
<gene>
    <name evidence="5" type="ORF">AB986_03365</name>
</gene>
<dbReference type="InterPro" id="IPR006146">
    <property type="entry name" value="5'-Nucleotdase_CS"/>
</dbReference>
<keyword evidence="2" id="KW-0547">Nucleotide-binding</keyword>
<dbReference type="EMBL" id="LELK01000001">
    <property type="protein sequence ID" value="KMM38357.1"/>
    <property type="molecule type" value="Genomic_DNA"/>
</dbReference>
<dbReference type="InterPro" id="IPR029052">
    <property type="entry name" value="Metallo-depent_PP-like"/>
</dbReference>
<accession>A0A0J6FVG6</accession>
<dbReference type="SUPFAM" id="SSF56300">
    <property type="entry name" value="Metallo-dependent phosphatases"/>
    <property type="match status" value="1"/>
</dbReference>
<dbReference type="GO" id="GO:0009166">
    <property type="term" value="P:nucleotide catabolic process"/>
    <property type="evidence" value="ECO:0007669"/>
    <property type="project" value="InterPro"/>
</dbReference>
<dbReference type="PANTHER" id="PTHR11575:SF24">
    <property type="entry name" value="5'-NUCLEOTIDASE"/>
    <property type="match status" value="1"/>
</dbReference>
<keyword evidence="6" id="KW-1185">Reference proteome</keyword>
<dbReference type="RefSeq" id="WP_048309468.1">
    <property type="nucleotide sequence ID" value="NZ_CP119526.1"/>
</dbReference>
<dbReference type="PATRIC" id="fig|157733.3.peg.2888"/>
<evidence type="ECO:0000313" key="5">
    <source>
        <dbReference type="EMBL" id="KMM38357.1"/>
    </source>
</evidence>
<dbReference type="InterPro" id="IPR008334">
    <property type="entry name" value="5'-Nucleotdase_C"/>
</dbReference>
<keyword evidence="1" id="KW-0732">Signal</keyword>